<dbReference type="EMBL" id="JAAGLI010000113">
    <property type="protein sequence ID" value="NEA21760.1"/>
    <property type="molecule type" value="Genomic_DNA"/>
</dbReference>
<protein>
    <submittedName>
        <fullName evidence="6">ABC transporter ATP-binding protein</fullName>
    </submittedName>
</protein>
<dbReference type="Proteomes" id="UP000475532">
    <property type="component" value="Unassembled WGS sequence"/>
</dbReference>
<dbReference type="GO" id="GO:0016887">
    <property type="term" value="F:ATP hydrolysis activity"/>
    <property type="evidence" value="ECO:0007669"/>
    <property type="project" value="InterPro"/>
</dbReference>
<sequence>MTTAPSPSAIGADQAADVIVDVRNVSKTFRADGGREVHALRDVSFQVRRSEIVALTGRSGCGKTTLLRIIMGLERPSSGSVAVNGTPVTGCGLDRGIVFQNAELLPWRTAVGNVEFGLEARGMSKAKRREVAMVAIELVGLGHAANRRPHELSGGMRQRVGIARALAIDPAVLLMDEPLSALDAQTRESMQAELLDIHARTGKTIVIVSHDLDESVLLADRVVTLVPDPGRLHGVLDTAHGAGTSLDERRASPDFPARRHELWQLVHGQEIGRETDRETGRQDAAHRTEDRT</sequence>
<dbReference type="InterPro" id="IPR027417">
    <property type="entry name" value="P-loop_NTPase"/>
</dbReference>
<dbReference type="Gene3D" id="3.40.50.300">
    <property type="entry name" value="P-loop containing nucleotide triphosphate hydrolases"/>
    <property type="match status" value="1"/>
</dbReference>
<evidence type="ECO:0000256" key="2">
    <source>
        <dbReference type="ARBA" id="ARBA00022741"/>
    </source>
</evidence>
<dbReference type="CDD" id="cd03293">
    <property type="entry name" value="ABC_NrtD_SsuB_transporters"/>
    <property type="match status" value="1"/>
</dbReference>
<dbReference type="InterPro" id="IPR003439">
    <property type="entry name" value="ABC_transporter-like_ATP-bd"/>
</dbReference>
<dbReference type="SMART" id="SM00382">
    <property type="entry name" value="AAA"/>
    <property type="match status" value="1"/>
</dbReference>
<feature type="domain" description="ABC transporter" evidence="5">
    <location>
        <begin position="20"/>
        <end position="252"/>
    </location>
</feature>
<evidence type="ECO:0000313" key="7">
    <source>
        <dbReference type="Proteomes" id="UP000475532"/>
    </source>
</evidence>
<dbReference type="SUPFAM" id="SSF52540">
    <property type="entry name" value="P-loop containing nucleoside triphosphate hydrolases"/>
    <property type="match status" value="1"/>
</dbReference>
<dbReference type="AlphaFoldDB" id="A0A6L9Q8D7"/>
<proteinExistence type="predicted"/>
<dbReference type="PANTHER" id="PTHR42788">
    <property type="entry name" value="TAURINE IMPORT ATP-BINDING PROTEIN-RELATED"/>
    <property type="match status" value="1"/>
</dbReference>
<gene>
    <name evidence="6" type="ORF">G3I70_04505</name>
</gene>
<evidence type="ECO:0000259" key="5">
    <source>
        <dbReference type="PROSITE" id="PS50893"/>
    </source>
</evidence>
<dbReference type="Pfam" id="PF00005">
    <property type="entry name" value="ABC_tran"/>
    <property type="match status" value="1"/>
</dbReference>
<dbReference type="InterPro" id="IPR017871">
    <property type="entry name" value="ABC_transporter-like_CS"/>
</dbReference>
<evidence type="ECO:0000256" key="1">
    <source>
        <dbReference type="ARBA" id="ARBA00022448"/>
    </source>
</evidence>
<organism evidence="6 7">
    <name type="scientific">Actinomadura bangladeshensis</name>
    <dbReference type="NCBI Taxonomy" id="453573"/>
    <lineage>
        <taxon>Bacteria</taxon>
        <taxon>Bacillati</taxon>
        <taxon>Actinomycetota</taxon>
        <taxon>Actinomycetes</taxon>
        <taxon>Streptosporangiales</taxon>
        <taxon>Thermomonosporaceae</taxon>
        <taxon>Actinomadura</taxon>
    </lineage>
</organism>
<feature type="compositionally biased region" description="Basic and acidic residues" evidence="4">
    <location>
        <begin position="270"/>
        <end position="292"/>
    </location>
</feature>
<reference evidence="6 7" key="1">
    <citation type="submission" date="2020-01" db="EMBL/GenBank/DDBJ databases">
        <title>Insect and environment-associated Actinomycetes.</title>
        <authorList>
            <person name="Currrie C."/>
            <person name="Chevrette M."/>
            <person name="Carlson C."/>
            <person name="Stubbendieck R."/>
            <person name="Wendt-Pienkowski E."/>
        </authorList>
    </citation>
    <scope>NUCLEOTIDE SEQUENCE [LARGE SCALE GENOMIC DNA]</scope>
    <source>
        <strain evidence="6 7">SID10258</strain>
    </source>
</reference>
<accession>A0A6L9Q8D7</accession>
<name>A0A6L9Q8D7_9ACTN</name>
<keyword evidence="2" id="KW-0547">Nucleotide-binding</keyword>
<dbReference type="GO" id="GO:0005524">
    <property type="term" value="F:ATP binding"/>
    <property type="evidence" value="ECO:0007669"/>
    <property type="project" value="UniProtKB-KW"/>
</dbReference>
<dbReference type="PROSITE" id="PS50893">
    <property type="entry name" value="ABC_TRANSPORTER_2"/>
    <property type="match status" value="1"/>
</dbReference>
<dbReference type="RefSeq" id="WP_163053368.1">
    <property type="nucleotide sequence ID" value="NZ_JAAGLI010000113.1"/>
</dbReference>
<evidence type="ECO:0000256" key="4">
    <source>
        <dbReference type="SAM" id="MobiDB-lite"/>
    </source>
</evidence>
<dbReference type="InterPro" id="IPR050166">
    <property type="entry name" value="ABC_transporter_ATP-bind"/>
</dbReference>
<evidence type="ECO:0000256" key="3">
    <source>
        <dbReference type="ARBA" id="ARBA00022840"/>
    </source>
</evidence>
<dbReference type="PANTHER" id="PTHR42788:SF13">
    <property type="entry name" value="ALIPHATIC SULFONATES IMPORT ATP-BINDING PROTEIN SSUB"/>
    <property type="match status" value="1"/>
</dbReference>
<evidence type="ECO:0000313" key="6">
    <source>
        <dbReference type="EMBL" id="NEA21760.1"/>
    </source>
</evidence>
<dbReference type="PROSITE" id="PS00211">
    <property type="entry name" value="ABC_TRANSPORTER_1"/>
    <property type="match status" value="1"/>
</dbReference>
<keyword evidence="1" id="KW-0813">Transport</keyword>
<feature type="region of interest" description="Disordered" evidence="4">
    <location>
        <begin position="266"/>
        <end position="292"/>
    </location>
</feature>
<keyword evidence="3 6" id="KW-0067">ATP-binding</keyword>
<dbReference type="InterPro" id="IPR003593">
    <property type="entry name" value="AAA+_ATPase"/>
</dbReference>
<comment type="caution">
    <text evidence="6">The sequence shown here is derived from an EMBL/GenBank/DDBJ whole genome shotgun (WGS) entry which is preliminary data.</text>
</comment>